<gene>
    <name evidence="3" type="ORF">SAMN02745725_02997</name>
</gene>
<dbReference type="OrthoDB" id="2068210at2"/>
<dbReference type="InterPro" id="IPR041657">
    <property type="entry name" value="HTH_17"/>
</dbReference>
<evidence type="ECO:0000313" key="3">
    <source>
        <dbReference type="EMBL" id="SHJ65091.1"/>
    </source>
</evidence>
<keyword evidence="1" id="KW-0175">Coiled coil</keyword>
<sequence length="156" mass="17893">MEIKNEYTVNEVAEIFQTNPETVRKWIKNEKLTAYKGNSKKEGMRITEKSLEKFLSVYPKYTKTAFTSSAAALITGGTALAGSLIATVLLSKYADELEIQHSKIKLDDLIPLLKEELELEKKNLHQKKVELEKIKKEIEEHDKRIKNIESLIDELT</sequence>
<accession>A0A1M6L1I0</accession>
<dbReference type="Pfam" id="PF12728">
    <property type="entry name" value="HTH_17"/>
    <property type="match status" value="1"/>
</dbReference>
<reference evidence="3 4" key="1">
    <citation type="submission" date="2016-11" db="EMBL/GenBank/DDBJ databases">
        <authorList>
            <person name="Jaros S."/>
            <person name="Januszkiewicz K."/>
            <person name="Wedrychowicz H."/>
        </authorList>
    </citation>
    <scope>NUCLEOTIDE SEQUENCE [LARGE SCALE GENOMIC DNA]</scope>
    <source>
        <strain evidence="3 4">DSM 14809</strain>
    </source>
</reference>
<evidence type="ECO:0000256" key="1">
    <source>
        <dbReference type="SAM" id="Coils"/>
    </source>
</evidence>
<dbReference type="AlphaFoldDB" id="A0A1M6L1I0"/>
<proteinExistence type="predicted"/>
<dbReference type="InterPro" id="IPR009061">
    <property type="entry name" value="DNA-bd_dom_put_sf"/>
</dbReference>
<name>A0A1M6L1I0_PSEXY</name>
<dbReference type="Proteomes" id="UP000184185">
    <property type="component" value="Unassembled WGS sequence"/>
</dbReference>
<feature type="coiled-coil region" evidence="1">
    <location>
        <begin position="114"/>
        <end position="151"/>
    </location>
</feature>
<dbReference type="EMBL" id="FQYQ01000036">
    <property type="protein sequence ID" value="SHJ65091.1"/>
    <property type="molecule type" value="Genomic_DNA"/>
</dbReference>
<evidence type="ECO:0000313" key="4">
    <source>
        <dbReference type="Proteomes" id="UP000184185"/>
    </source>
</evidence>
<feature type="domain" description="Helix-turn-helix" evidence="2">
    <location>
        <begin position="7"/>
        <end position="55"/>
    </location>
</feature>
<organism evidence="3 4">
    <name type="scientific">Pseudobutyrivibrio xylanivorans DSM 14809</name>
    <dbReference type="NCBI Taxonomy" id="1123012"/>
    <lineage>
        <taxon>Bacteria</taxon>
        <taxon>Bacillati</taxon>
        <taxon>Bacillota</taxon>
        <taxon>Clostridia</taxon>
        <taxon>Lachnospirales</taxon>
        <taxon>Lachnospiraceae</taxon>
        <taxon>Pseudobutyrivibrio</taxon>
    </lineage>
</organism>
<dbReference type="RefSeq" id="WP_072919474.1">
    <property type="nucleotide sequence ID" value="NZ_FQYQ01000036.1"/>
</dbReference>
<dbReference type="Gene3D" id="1.10.1660.10">
    <property type="match status" value="1"/>
</dbReference>
<dbReference type="SUPFAM" id="SSF46955">
    <property type="entry name" value="Putative DNA-binding domain"/>
    <property type="match status" value="1"/>
</dbReference>
<evidence type="ECO:0000259" key="2">
    <source>
        <dbReference type="Pfam" id="PF12728"/>
    </source>
</evidence>
<keyword evidence="4" id="KW-1185">Reference proteome</keyword>
<protein>
    <submittedName>
        <fullName evidence="3">Helix-turn-helix domain-containing protein</fullName>
    </submittedName>
</protein>